<evidence type="ECO:0000313" key="1">
    <source>
        <dbReference type="EMBL" id="KAF2242121.1"/>
    </source>
</evidence>
<accession>A0A6A6HVR1</accession>
<keyword evidence="2" id="KW-1185">Reference proteome</keyword>
<organism evidence="1 2">
    <name type="scientific">Trematosphaeria pertusa</name>
    <dbReference type="NCBI Taxonomy" id="390896"/>
    <lineage>
        <taxon>Eukaryota</taxon>
        <taxon>Fungi</taxon>
        <taxon>Dikarya</taxon>
        <taxon>Ascomycota</taxon>
        <taxon>Pezizomycotina</taxon>
        <taxon>Dothideomycetes</taxon>
        <taxon>Pleosporomycetidae</taxon>
        <taxon>Pleosporales</taxon>
        <taxon>Massarineae</taxon>
        <taxon>Trematosphaeriaceae</taxon>
        <taxon>Trematosphaeria</taxon>
    </lineage>
</organism>
<dbReference type="OrthoDB" id="1022638at2759"/>
<dbReference type="RefSeq" id="XP_033677125.1">
    <property type="nucleotide sequence ID" value="XM_033834127.1"/>
</dbReference>
<gene>
    <name evidence="1" type="ORF">BU26DRAFT_571357</name>
</gene>
<reference evidence="1" key="1">
    <citation type="journal article" date="2020" name="Stud. Mycol.">
        <title>101 Dothideomycetes genomes: a test case for predicting lifestyles and emergence of pathogens.</title>
        <authorList>
            <person name="Haridas S."/>
            <person name="Albert R."/>
            <person name="Binder M."/>
            <person name="Bloem J."/>
            <person name="Labutti K."/>
            <person name="Salamov A."/>
            <person name="Andreopoulos B."/>
            <person name="Baker S."/>
            <person name="Barry K."/>
            <person name="Bills G."/>
            <person name="Bluhm B."/>
            <person name="Cannon C."/>
            <person name="Castanera R."/>
            <person name="Culley D."/>
            <person name="Daum C."/>
            <person name="Ezra D."/>
            <person name="Gonzalez J."/>
            <person name="Henrissat B."/>
            <person name="Kuo A."/>
            <person name="Liang C."/>
            <person name="Lipzen A."/>
            <person name="Lutzoni F."/>
            <person name="Magnuson J."/>
            <person name="Mondo S."/>
            <person name="Nolan M."/>
            <person name="Ohm R."/>
            <person name="Pangilinan J."/>
            <person name="Park H.-J."/>
            <person name="Ramirez L."/>
            <person name="Alfaro M."/>
            <person name="Sun H."/>
            <person name="Tritt A."/>
            <person name="Yoshinaga Y."/>
            <person name="Zwiers L.-H."/>
            <person name="Turgeon B."/>
            <person name="Goodwin S."/>
            <person name="Spatafora J."/>
            <person name="Crous P."/>
            <person name="Grigoriev I."/>
        </authorList>
    </citation>
    <scope>NUCLEOTIDE SEQUENCE</scope>
    <source>
        <strain evidence="1">CBS 122368</strain>
    </source>
</reference>
<dbReference type="EMBL" id="ML987209">
    <property type="protein sequence ID" value="KAF2242121.1"/>
    <property type="molecule type" value="Genomic_DNA"/>
</dbReference>
<dbReference type="Proteomes" id="UP000800094">
    <property type="component" value="Unassembled WGS sequence"/>
</dbReference>
<protein>
    <submittedName>
        <fullName evidence="1">Uncharacterized protein</fullName>
    </submittedName>
</protein>
<evidence type="ECO:0000313" key="2">
    <source>
        <dbReference type="Proteomes" id="UP000800094"/>
    </source>
</evidence>
<proteinExistence type="predicted"/>
<dbReference type="GeneID" id="54587457"/>
<name>A0A6A6HVR1_9PLEO</name>
<sequence length="57" mass="6683">MGIIEKVYDGTPVGNLMRKLLVDLHTIHEFLYDLSIRLMEERKIPGKKLVDADYHEK</sequence>
<dbReference type="AlphaFoldDB" id="A0A6A6HVR1"/>